<protein>
    <submittedName>
        <fullName evidence="2">Uncharacterized protein</fullName>
    </submittedName>
</protein>
<gene>
    <name evidence="2" type="ORF">K461DRAFT_270978</name>
</gene>
<evidence type="ECO:0000313" key="2">
    <source>
        <dbReference type="EMBL" id="KAF2149375.1"/>
    </source>
</evidence>
<reference evidence="2" key="1">
    <citation type="journal article" date="2020" name="Stud. Mycol.">
        <title>101 Dothideomycetes genomes: a test case for predicting lifestyles and emergence of pathogens.</title>
        <authorList>
            <person name="Haridas S."/>
            <person name="Albert R."/>
            <person name="Binder M."/>
            <person name="Bloem J."/>
            <person name="Labutti K."/>
            <person name="Salamov A."/>
            <person name="Andreopoulos B."/>
            <person name="Baker S."/>
            <person name="Barry K."/>
            <person name="Bills G."/>
            <person name="Bluhm B."/>
            <person name="Cannon C."/>
            <person name="Castanera R."/>
            <person name="Culley D."/>
            <person name="Daum C."/>
            <person name="Ezra D."/>
            <person name="Gonzalez J."/>
            <person name="Henrissat B."/>
            <person name="Kuo A."/>
            <person name="Liang C."/>
            <person name="Lipzen A."/>
            <person name="Lutzoni F."/>
            <person name="Magnuson J."/>
            <person name="Mondo S."/>
            <person name="Nolan M."/>
            <person name="Ohm R."/>
            <person name="Pangilinan J."/>
            <person name="Park H.-J."/>
            <person name="Ramirez L."/>
            <person name="Alfaro M."/>
            <person name="Sun H."/>
            <person name="Tritt A."/>
            <person name="Yoshinaga Y."/>
            <person name="Zwiers L.-H."/>
            <person name="Turgeon B."/>
            <person name="Goodwin S."/>
            <person name="Spatafora J."/>
            <person name="Crous P."/>
            <person name="Grigoriev I."/>
        </authorList>
    </citation>
    <scope>NUCLEOTIDE SEQUENCE</scope>
    <source>
        <strain evidence="2">CBS 260.36</strain>
    </source>
</reference>
<proteinExistence type="predicted"/>
<feature type="region of interest" description="Disordered" evidence="1">
    <location>
        <begin position="115"/>
        <end position="144"/>
    </location>
</feature>
<dbReference type="AlphaFoldDB" id="A0A9P4IVR2"/>
<keyword evidence="3" id="KW-1185">Reference proteome</keyword>
<comment type="caution">
    <text evidence="2">The sequence shown here is derived from an EMBL/GenBank/DDBJ whole genome shotgun (WGS) entry which is preliminary data.</text>
</comment>
<accession>A0A9P4IVR2</accession>
<dbReference type="EMBL" id="ML996091">
    <property type="protein sequence ID" value="KAF2149375.1"/>
    <property type="molecule type" value="Genomic_DNA"/>
</dbReference>
<evidence type="ECO:0000313" key="3">
    <source>
        <dbReference type="Proteomes" id="UP000799439"/>
    </source>
</evidence>
<dbReference type="Proteomes" id="UP000799439">
    <property type="component" value="Unassembled WGS sequence"/>
</dbReference>
<organism evidence="2 3">
    <name type="scientific">Myriangium duriaei CBS 260.36</name>
    <dbReference type="NCBI Taxonomy" id="1168546"/>
    <lineage>
        <taxon>Eukaryota</taxon>
        <taxon>Fungi</taxon>
        <taxon>Dikarya</taxon>
        <taxon>Ascomycota</taxon>
        <taxon>Pezizomycotina</taxon>
        <taxon>Dothideomycetes</taxon>
        <taxon>Dothideomycetidae</taxon>
        <taxon>Myriangiales</taxon>
        <taxon>Myriangiaceae</taxon>
        <taxon>Myriangium</taxon>
    </lineage>
</organism>
<name>A0A9P4IVR2_9PEZI</name>
<evidence type="ECO:0000256" key="1">
    <source>
        <dbReference type="SAM" id="MobiDB-lite"/>
    </source>
</evidence>
<sequence>MSPSRTYHRPRRGDTIFPCVYNTACDDATRQTGGQAIEGFRRVTQQQPPVEGNSQGSIATLCQRRRARFRRESLLPNSGHLAGKLTQFATPIGIAARASGPSVMRGRDWWSAVGGWRPTHKHPSRVSAPPRPDSPAPLGSPRQGSSFRSFVGHLHHRAHLKPLSASAVYPIQPSLGPDSSPVDLGCVPRLAIHRHACCRVSCLHYAAWIGCFAVVGGTSTLNPPFPALFGIGSIGTPTSYILSQSIPESQHRPHRLIVLLHAVLMRRRKPDCTGSVIYRPDLPRAALLPSPQPPAHLFFLFAGHGATAAPFLLGP</sequence>